<keyword evidence="5" id="KW-1185">Reference proteome</keyword>
<feature type="domain" description="HIT" evidence="3">
    <location>
        <begin position="5"/>
        <end position="111"/>
    </location>
</feature>
<dbReference type="PANTHER" id="PTHR42997:SF1">
    <property type="entry name" value="AP-4-A PHOSPHORYLASE"/>
    <property type="match status" value="1"/>
</dbReference>
<dbReference type="PROSITE" id="PS51084">
    <property type="entry name" value="HIT_2"/>
    <property type="match status" value="1"/>
</dbReference>
<evidence type="ECO:0000313" key="5">
    <source>
        <dbReference type="Proteomes" id="UP000683557"/>
    </source>
</evidence>
<evidence type="ECO:0000256" key="2">
    <source>
        <dbReference type="PROSITE-ProRule" id="PRU00464"/>
    </source>
</evidence>
<dbReference type="InterPro" id="IPR039383">
    <property type="entry name" value="FHIT"/>
</dbReference>
<keyword evidence="1" id="KW-0378">Hydrolase</keyword>
<gene>
    <name evidence="4" type="ORF">KP004_06095</name>
</gene>
<dbReference type="InterPro" id="IPR052908">
    <property type="entry name" value="AP-4-A_phosphorylase"/>
</dbReference>
<evidence type="ECO:0000256" key="1">
    <source>
        <dbReference type="ARBA" id="ARBA00022801"/>
    </source>
</evidence>
<dbReference type="EMBL" id="CP076723">
    <property type="protein sequence ID" value="QWV94746.1"/>
    <property type="molecule type" value="Genomic_DNA"/>
</dbReference>
<reference evidence="4 5" key="1">
    <citation type="submission" date="2021-06" db="EMBL/GenBank/DDBJ databases">
        <title>Gemonas diversity in paddy soil.</title>
        <authorList>
            <person name="Liu G."/>
        </authorList>
    </citation>
    <scope>NUCLEOTIDE SEQUENCE [LARGE SCALE GENOMIC DNA]</scope>
    <source>
        <strain evidence="4 5">RG10</strain>
    </source>
</reference>
<dbReference type="RefSeq" id="WP_216801471.1">
    <property type="nucleotide sequence ID" value="NZ_CP076723.1"/>
</dbReference>
<evidence type="ECO:0000313" key="4">
    <source>
        <dbReference type="EMBL" id="QWV94746.1"/>
    </source>
</evidence>
<evidence type="ECO:0000259" key="3">
    <source>
        <dbReference type="PROSITE" id="PS51084"/>
    </source>
</evidence>
<protein>
    <submittedName>
        <fullName evidence="4">HIT family protein</fullName>
    </submittedName>
</protein>
<dbReference type="InterPro" id="IPR019808">
    <property type="entry name" value="Histidine_triad_CS"/>
</dbReference>
<sequence>MLTETACPFCSIDPVKILLENELAYAFYDGFPVTLGHTLVVPKRHVASFFEITAEEQAALFDLVGKARELLLRQHGPDAFNVGINDGVAAGQTVLHLHIHLIPRYAGDTDDPRGGVRWIMPVKAPYWKRDER</sequence>
<feature type="short sequence motif" description="Histidine triad motif" evidence="2">
    <location>
        <begin position="96"/>
        <end position="100"/>
    </location>
</feature>
<dbReference type="CDD" id="cd01275">
    <property type="entry name" value="FHIT"/>
    <property type="match status" value="1"/>
</dbReference>
<dbReference type="Proteomes" id="UP000683557">
    <property type="component" value="Chromosome"/>
</dbReference>
<dbReference type="InterPro" id="IPR011146">
    <property type="entry name" value="HIT-like"/>
</dbReference>
<dbReference type="PROSITE" id="PS00892">
    <property type="entry name" value="HIT_1"/>
    <property type="match status" value="1"/>
</dbReference>
<dbReference type="Pfam" id="PF01230">
    <property type="entry name" value="HIT"/>
    <property type="match status" value="1"/>
</dbReference>
<accession>A0ABX8J9R5</accession>
<proteinExistence type="predicted"/>
<organism evidence="4 5">
    <name type="scientific">Geomonas oryzisoli</name>
    <dbReference type="NCBI Taxonomy" id="2847992"/>
    <lineage>
        <taxon>Bacteria</taxon>
        <taxon>Pseudomonadati</taxon>
        <taxon>Thermodesulfobacteriota</taxon>
        <taxon>Desulfuromonadia</taxon>
        <taxon>Geobacterales</taxon>
        <taxon>Geobacteraceae</taxon>
        <taxon>Geomonas</taxon>
    </lineage>
</organism>
<dbReference type="PANTHER" id="PTHR42997">
    <property type="entry name" value="HIT FAMILY HYDROLASE"/>
    <property type="match status" value="1"/>
</dbReference>
<name>A0ABX8J9R5_9BACT</name>